<proteinExistence type="inferred from homology"/>
<dbReference type="GO" id="GO:0006094">
    <property type="term" value="P:gluconeogenesis"/>
    <property type="evidence" value="ECO:0007669"/>
    <property type="project" value="UniProtKB-UniRule"/>
</dbReference>
<evidence type="ECO:0000256" key="8">
    <source>
        <dbReference type="HAMAP-Rule" id="MF_00473"/>
    </source>
</evidence>
<dbReference type="GO" id="GO:0006096">
    <property type="term" value="P:glycolytic process"/>
    <property type="evidence" value="ECO:0007669"/>
    <property type="project" value="UniProtKB-UniRule"/>
</dbReference>
<comment type="subcellular location">
    <subcellularLocation>
        <location evidence="8">Cytoplasm</location>
    </subcellularLocation>
</comment>
<dbReference type="NCBIfam" id="NF001211">
    <property type="entry name" value="PRK00179.1"/>
    <property type="match status" value="1"/>
</dbReference>
<dbReference type="Gene3D" id="3.40.50.10490">
    <property type="entry name" value="Glucose-6-phosphate isomerase like protein, domain 1"/>
    <property type="match status" value="2"/>
</dbReference>
<dbReference type="Proteomes" id="UP000309128">
    <property type="component" value="Unassembled WGS sequence"/>
</dbReference>
<dbReference type="CDD" id="cd05016">
    <property type="entry name" value="SIS_PGI_2"/>
    <property type="match status" value="1"/>
</dbReference>
<comment type="pathway">
    <text evidence="8">Carbohydrate biosynthesis; gluconeogenesis.</text>
</comment>
<dbReference type="PANTHER" id="PTHR11469">
    <property type="entry name" value="GLUCOSE-6-PHOSPHATE ISOMERASE"/>
    <property type="match status" value="1"/>
</dbReference>
<evidence type="ECO:0000256" key="9">
    <source>
        <dbReference type="RuleBase" id="RU000612"/>
    </source>
</evidence>
<comment type="similarity">
    <text evidence="2 8 9">Belongs to the GPI family.</text>
</comment>
<dbReference type="PROSITE" id="PS00174">
    <property type="entry name" value="P_GLUCOSE_ISOMERASE_2"/>
    <property type="match status" value="1"/>
</dbReference>
<reference evidence="10 11" key="1">
    <citation type="submission" date="2019-05" db="EMBL/GenBank/DDBJ databases">
        <title>Draft genome sequence of Nonomuraea turkmeniaca DSM 43926.</title>
        <authorList>
            <person name="Saricaoglu S."/>
            <person name="Isik K."/>
        </authorList>
    </citation>
    <scope>NUCLEOTIDE SEQUENCE [LARGE SCALE GENOMIC DNA]</scope>
    <source>
        <strain evidence="10 11">DSM 43926</strain>
    </source>
</reference>
<dbReference type="GO" id="GO:0048029">
    <property type="term" value="F:monosaccharide binding"/>
    <property type="evidence" value="ECO:0007669"/>
    <property type="project" value="TreeGrafter"/>
</dbReference>
<dbReference type="Pfam" id="PF00342">
    <property type="entry name" value="PGI"/>
    <property type="match status" value="1"/>
</dbReference>
<evidence type="ECO:0000256" key="4">
    <source>
        <dbReference type="ARBA" id="ARBA00022490"/>
    </source>
</evidence>
<sequence>MNGDITQSQEWAALAKHQEELTGRTLRELFAEDPGRAERMTVTAGDLYLDYAKHRVTQESVDLLVALAERAGLRERIAAMFGGEHINVSEDRAVLHVALRLPRDAELVVDGQDVVADVHAVLDKMSAFSDRVRSKEWKGATGKPIRTVVNIGIGGSDLGPAMAYEALRDYADAGIEARFVSNIDPADITGNLRDLDPETTLFVVSSKTFTTLETLTNARVARRWLVEALGDGAVSQHFVAVSTNAEKVAEFGIDTANMFGFWDWVGGRYSYDGAIGLSLMIAIGPERFREMLAGFHTMDEHLRTAPFNANMPVLMGLLGIWYDDFFGAETRAVLPYSQRLHRFPAYLQQLTMESNGKSVRADGTPVTVQTGEIFWGEPGTNGQHAFYQLLHQGTRLVPADFIGFAEPFEDREGMHDQLTANLLAQTSALAFGKTAEEIAAEGTPPEIVPHKVMPGNRPTSTILAPKLTPSTLGQLVALYEHIVFVEGTIWGVDSFDQWGVELGKKMALDLAPALTSDEPPTTLPDPSTERLVRRYRTMRGRRA</sequence>
<dbReference type="InterPro" id="IPR001672">
    <property type="entry name" value="G6P_Isomerase"/>
</dbReference>
<dbReference type="RefSeq" id="WP_138665210.1">
    <property type="nucleotide sequence ID" value="NZ_VCKY01000015.1"/>
</dbReference>
<dbReference type="UniPathway" id="UPA00138"/>
<dbReference type="CDD" id="cd05015">
    <property type="entry name" value="SIS_PGI_1"/>
    <property type="match status" value="1"/>
</dbReference>
<dbReference type="GO" id="GO:0005829">
    <property type="term" value="C:cytosol"/>
    <property type="evidence" value="ECO:0007669"/>
    <property type="project" value="TreeGrafter"/>
</dbReference>
<accession>A0A5S4FT27</accession>
<keyword evidence="5 8" id="KW-0324">Glycolysis</keyword>
<dbReference type="GO" id="GO:0051156">
    <property type="term" value="P:glucose 6-phosphate metabolic process"/>
    <property type="evidence" value="ECO:0007669"/>
    <property type="project" value="TreeGrafter"/>
</dbReference>
<dbReference type="SUPFAM" id="SSF53697">
    <property type="entry name" value="SIS domain"/>
    <property type="match status" value="1"/>
</dbReference>
<keyword evidence="11" id="KW-1185">Reference proteome</keyword>
<keyword evidence="6 8" id="KW-0413">Isomerase</keyword>
<evidence type="ECO:0000256" key="1">
    <source>
        <dbReference type="ARBA" id="ARBA00004926"/>
    </source>
</evidence>
<evidence type="ECO:0000256" key="3">
    <source>
        <dbReference type="ARBA" id="ARBA00022432"/>
    </source>
</evidence>
<dbReference type="InterPro" id="IPR023096">
    <property type="entry name" value="G6P_Isomerase_C"/>
</dbReference>
<dbReference type="InterPro" id="IPR018189">
    <property type="entry name" value="Phosphoglucose_isomerase_CS"/>
</dbReference>
<keyword evidence="3 8" id="KW-0312">Gluconeogenesis</keyword>
<keyword evidence="4 8" id="KW-0963">Cytoplasm</keyword>
<dbReference type="InterPro" id="IPR046348">
    <property type="entry name" value="SIS_dom_sf"/>
</dbReference>
<dbReference type="Gene3D" id="1.10.1390.10">
    <property type="match status" value="1"/>
</dbReference>
<evidence type="ECO:0000313" key="11">
    <source>
        <dbReference type="Proteomes" id="UP000309128"/>
    </source>
</evidence>
<protein>
    <recommendedName>
        <fullName evidence="8">Glucose-6-phosphate isomerase</fullName>
        <shortName evidence="8">GPI</shortName>
        <ecNumber evidence="8">5.3.1.9</ecNumber>
    </recommendedName>
    <alternativeName>
        <fullName evidence="8">Phosphoglucose isomerase</fullName>
        <shortName evidence="8">PGI</shortName>
    </alternativeName>
    <alternativeName>
        <fullName evidence="8">Phosphohexose isomerase</fullName>
        <shortName evidence="8">PHI</shortName>
    </alternativeName>
</protein>
<dbReference type="OrthoDB" id="140919at2"/>
<dbReference type="InterPro" id="IPR035476">
    <property type="entry name" value="SIS_PGI_1"/>
</dbReference>
<evidence type="ECO:0000256" key="2">
    <source>
        <dbReference type="ARBA" id="ARBA00006604"/>
    </source>
</evidence>
<dbReference type="AlphaFoldDB" id="A0A5S4FT27"/>
<dbReference type="PROSITE" id="PS51463">
    <property type="entry name" value="P_GLUCOSE_ISOMERASE_3"/>
    <property type="match status" value="1"/>
</dbReference>
<gene>
    <name evidence="8" type="primary">pgi</name>
    <name evidence="10" type="ORF">ETD86_06650</name>
</gene>
<feature type="active site" evidence="8">
    <location>
        <position position="384"/>
    </location>
</feature>
<feature type="active site" description="Proton donor" evidence="8">
    <location>
        <position position="353"/>
    </location>
</feature>
<evidence type="ECO:0000256" key="7">
    <source>
        <dbReference type="ARBA" id="ARBA00029321"/>
    </source>
</evidence>
<dbReference type="EMBL" id="VCKY01000015">
    <property type="protein sequence ID" value="TMR23829.1"/>
    <property type="molecule type" value="Genomic_DNA"/>
</dbReference>
<feature type="active site" evidence="8">
    <location>
        <position position="504"/>
    </location>
</feature>
<organism evidence="10 11">
    <name type="scientific">Nonomuraea turkmeniaca</name>
    <dbReference type="NCBI Taxonomy" id="103838"/>
    <lineage>
        <taxon>Bacteria</taxon>
        <taxon>Bacillati</taxon>
        <taxon>Actinomycetota</taxon>
        <taxon>Actinomycetes</taxon>
        <taxon>Streptosporangiales</taxon>
        <taxon>Streptosporangiaceae</taxon>
        <taxon>Nonomuraea</taxon>
    </lineage>
</organism>
<evidence type="ECO:0000256" key="5">
    <source>
        <dbReference type="ARBA" id="ARBA00023152"/>
    </source>
</evidence>
<evidence type="ECO:0000313" key="10">
    <source>
        <dbReference type="EMBL" id="TMR23829.1"/>
    </source>
</evidence>
<dbReference type="GO" id="GO:0097367">
    <property type="term" value="F:carbohydrate derivative binding"/>
    <property type="evidence" value="ECO:0007669"/>
    <property type="project" value="InterPro"/>
</dbReference>
<dbReference type="InterPro" id="IPR035482">
    <property type="entry name" value="SIS_PGI_2"/>
</dbReference>
<comment type="function">
    <text evidence="8">Catalyzes the reversible isomerization of glucose-6-phosphate to fructose-6-phosphate.</text>
</comment>
<comment type="caution">
    <text evidence="10">The sequence shown here is derived from an EMBL/GenBank/DDBJ whole genome shotgun (WGS) entry which is preliminary data.</text>
</comment>
<dbReference type="GO" id="GO:0004347">
    <property type="term" value="F:glucose-6-phosphate isomerase activity"/>
    <property type="evidence" value="ECO:0007669"/>
    <property type="project" value="UniProtKB-UniRule"/>
</dbReference>
<dbReference type="HAMAP" id="MF_00473">
    <property type="entry name" value="G6P_isomerase"/>
    <property type="match status" value="1"/>
</dbReference>
<dbReference type="PRINTS" id="PR00662">
    <property type="entry name" value="G6PISOMERASE"/>
</dbReference>
<dbReference type="UniPathway" id="UPA00109">
    <property type="reaction ID" value="UER00181"/>
</dbReference>
<comment type="pathway">
    <text evidence="1 8 9">Carbohydrate degradation; glycolysis; D-glyceraldehyde 3-phosphate and glycerone phosphate from D-glucose: step 2/4.</text>
</comment>
<dbReference type="FunFam" id="3.40.50.10490:FF:000018">
    <property type="entry name" value="Glucose-6-phosphate isomerase"/>
    <property type="match status" value="1"/>
</dbReference>
<dbReference type="PANTHER" id="PTHR11469:SF1">
    <property type="entry name" value="GLUCOSE-6-PHOSPHATE ISOMERASE"/>
    <property type="match status" value="1"/>
</dbReference>
<dbReference type="EC" id="5.3.1.9" evidence="8"/>
<evidence type="ECO:0000256" key="6">
    <source>
        <dbReference type="ARBA" id="ARBA00023235"/>
    </source>
</evidence>
<name>A0A5S4FT27_9ACTN</name>
<comment type="catalytic activity">
    <reaction evidence="7 8 9">
        <text>alpha-D-glucose 6-phosphate = beta-D-fructose 6-phosphate</text>
        <dbReference type="Rhea" id="RHEA:11816"/>
        <dbReference type="ChEBI" id="CHEBI:57634"/>
        <dbReference type="ChEBI" id="CHEBI:58225"/>
        <dbReference type="EC" id="5.3.1.9"/>
    </reaction>
</comment>